<name>A0ABR4BSU0_9HELO</name>
<sequence>MGLHRERYKGKVFTDQYRENFF</sequence>
<accession>A0ABR4BSU0</accession>
<comment type="caution">
    <text evidence="1">The sequence shown here is derived from an EMBL/GenBank/DDBJ whole genome shotgun (WGS) entry which is preliminary data.</text>
</comment>
<gene>
    <name evidence="1" type="ORF">VTL71DRAFT_9468</name>
</gene>
<proteinExistence type="predicted"/>
<evidence type="ECO:0000313" key="1">
    <source>
        <dbReference type="EMBL" id="KAL2060437.1"/>
    </source>
</evidence>
<evidence type="ECO:0000313" key="2">
    <source>
        <dbReference type="Proteomes" id="UP001595075"/>
    </source>
</evidence>
<organism evidence="1 2">
    <name type="scientific">Oculimacula yallundae</name>
    <dbReference type="NCBI Taxonomy" id="86028"/>
    <lineage>
        <taxon>Eukaryota</taxon>
        <taxon>Fungi</taxon>
        <taxon>Dikarya</taxon>
        <taxon>Ascomycota</taxon>
        <taxon>Pezizomycotina</taxon>
        <taxon>Leotiomycetes</taxon>
        <taxon>Helotiales</taxon>
        <taxon>Ploettnerulaceae</taxon>
        <taxon>Oculimacula</taxon>
    </lineage>
</organism>
<dbReference type="Proteomes" id="UP001595075">
    <property type="component" value="Unassembled WGS sequence"/>
</dbReference>
<protein>
    <submittedName>
        <fullName evidence="1">Uncharacterized protein</fullName>
    </submittedName>
</protein>
<dbReference type="EMBL" id="JAZHXI010000022">
    <property type="protein sequence ID" value="KAL2060437.1"/>
    <property type="molecule type" value="Genomic_DNA"/>
</dbReference>
<keyword evidence="2" id="KW-1185">Reference proteome</keyword>
<reference evidence="1 2" key="1">
    <citation type="journal article" date="2024" name="Commun. Biol.">
        <title>Comparative genomic analysis of thermophilic fungi reveals convergent evolutionary adaptations and gene losses.</title>
        <authorList>
            <person name="Steindorff A.S."/>
            <person name="Aguilar-Pontes M.V."/>
            <person name="Robinson A.J."/>
            <person name="Andreopoulos B."/>
            <person name="LaButti K."/>
            <person name="Kuo A."/>
            <person name="Mondo S."/>
            <person name="Riley R."/>
            <person name="Otillar R."/>
            <person name="Haridas S."/>
            <person name="Lipzen A."/>
            <person name="Grimwood J."/>
            <person name="Schmutz J."/>
            <person name="Clum A."/>
            <person name="Reid I.D."/>
            <person name="Moisan M.C."/>
            <person name="Butler G."/>
            <person name="Nguyen T.T.M."/>
            <person name="Dewar K."/>
            <person name="Conant G."/>
            <person name="Drula E."/>
            <person name="Henrissat B."/>
            <person name="Hansel C."/>
            <person name="Singer S."/>
            <person name="Hutchinson M.I."/>
            <person name="de Vries R.P."/>
            <person name="Natvig D.O."/>
            <person name="Powell A.J."/>
            <person name="Tsang A."/>
            <person name="Grigoriev I.V."/>
        </authorList>
    </citation>
    <scope>NUCLEOTIDE SEQUENCE [LARGE SCALE GENOMIC DNA]</scope>
    <source>
        <strain evidence="1 2">CBS 494.80</strain>
    </source>
</reference>